<dbReference type="SUPFAM" id="SSF54427">
    <property type="entry name" value="NTF2-like"/>
    <property type="match status" value="1"/>
</dbReference>
<dbReference type="EMBL" id="DSMG01000041">
    <property type="protein sequence ID" value="HDX30546.1"/>
    <property type="molecule type" value="Genomic_DNA"/>
</dbReference>
<dbReference type="AlphaFoldDB" id="A0A7C1JIT1"/>
<accession>A0A7C1JIT1</accession>
<reference evidence="1" key="1">
    <citation type="journal article" date="2020" name="mSystems">
        <title>Genome- and Community-Level Interaction Insights into Carbon Utilization and Element Cycling Functions of Hydrothermarchaeota in Hydrothermal Sediment.</title>
        <authorList>
            <person name="Zhou Z."/>
            <person name="Liu Y."/>
            <person name="Xu W."/>
            <person name="Pan J."/>
            <person name="Luo Z.H."/>
            <person name="Li M."/>
        </authorList>
    </citation>
    <scope>NUCLEOTIDE SEQUENCE [LARGE SCALE GENOMIC DNA]</scope>
    <source>
        <strain evidence="1">SpSt-289</strain>
    </source>
</reference>
<proteinExistence type="predicted"/>
<evidence type="ECO:0000313" key="1">
    <source>
        <dbReference type="EMBL" id="HDX30546.1"/>
    </source>
</evidence>
<name>A0A7C1JIT1_9CHLR</name>
<gene>
    <name evidence="1" type="ORF">ENQ20_03520</name>
</gene>
<dbReference type="Gene3D" id="3.10.450.50">
    <property type="match status" value="1"/>
</dbReference>
<comment type="caution">
    <text evidence="1">The sequence shown here is derived from an EMBL/GenBank/DDBJ whole genome shotgun (WGS) entry which is preliminary data.</text>
</comment>
<sequence length="125" mass="13688">MIRAIIAAEGQMVVAQEIDALMALWSEGGYVADAKHTPDQPEDDQYWRGVDAIRHRYVRIVFPGAAVEAGPSDLQVQITGDRAVVTATTRIGAEIAPGGDRWTLVRQNGCWLLESLTYNLEPQAP</sequence>
<dbReference type="InterPro" id="IPR032710">
    <property type="entry name" value="NTF2-like_dom_sf"/>
</dbReference>
<protein>
    <submittedName>
        <fullName evidence="1">Uncharacterized protein</fullName>
    </submittedName>
</protein>
<organism evidence="1">
    <name type="scientific">Caldilinea aerophila</name>
    <dbReference type="NCBI Taxonomy" id="133453"/>
    <lineage>
        <taxon>Bacteria</taxon>
        <taxon>Bacillati</taxon>
        <taxon>Chloroflexota</taxon>
        <taxon>Caldilineae</taxon>
        <taxon>Caldilineales</taxon>
        <taxon>Caldilineaceae</taxon>
        <taxon>Caldilinea</taxon>
    </lineage>
</organism>